<dbReference type="RefSeq" id="WP_111349359.1">
    <property type="nucleotide sequence ID" value="NZ_QLII01000001.1"/>
</dbReference>
<dbReference type="GO" id="GO:0008168">
    <property type="term" value="F:methyltransferase activity"/>
    <property type="evidence" value="ECO:0007669"/>
    <property type="project" value="UniProtKB-KW"/>
</dbReference>
<dbReference type="InterPro" id="IPR029063">
    <property type="entry name" value="SAM-dependent_MTases_sf"/>
</dbReference>
<evidence type="ECO:0000313" key="4">
    <source>
        <dbReference type="EMBL" id="RAI78043.1"/>
    </source>
</evidence>
<dbReference type="PANTHER" id="PTHR43861:SF1">
    <property type="entry name" value="TRANS-ACONITATE 2-METHYLTRANSFERASE"/>
    <property type="match status" value="1"/>
</dbReference>
<dbReference type="PANTHER" id="PTHR43861">
    <property type="entry name" value="TRANS-ACONITATE 2-METHYLTRANSFERASE-RELATED"/>
    <property type="match status" value="1"/>
</dbReference>
<evidence type="ECO:0000256" key="1">
    <source>
        <dbReference type="ARBA" id="ARBA00022603"/>
    </source>
</evidence>
<keyword evidence="5" id="KW-1185">Reference proteome</keyword>
<keyword evidence="1" id="KW-0489">Methyltransferase</keyword>
<proteinExistence type="predicted"/>
<evidence type="ECO:0000256" key="2">
    <source>
        <dbReference type="ARBA" id="ARBA00022679"/>
    </source>
</evidence>
<protein>
    <recommendedName>
        <fullName evidence="3">Methyltransferase domain-containing protein</fullName>
    </recommendedName>
</protein>
<accession>A0A327NU01</accession>
<evidence type="ECO:0000313" key="5">
    <source>
        <dbReference type="Proteomes" id="UP000249016"/>
    </source>
</evidence>
<comment type="caution">
    <text evidence="4">The sequence shown here is derived from an EMBL/GenBank/DDBJ whole genome shotgun (WGS) entry which is preliminary data.</text>
</comment>
<gene>
    <name evidence="4" type="ORF">HMF3257_35225</name>
</gene>
<evidence type="ECO:0000259" key="3">
    <source>
        <dbReference type="Pfam" id="PF13649"/>
    </source>
</evidence>
<dbReference type="AlphaFoldDB" id="A0A327NU01"/>
<organism evidence="4 5">
    <name type="scientific">Spirosoma telluris</name>
    <dbReference type="NCBI Taxonomy" id="2183553"/>
    <lineage>
        <taxon>Bacteria</taxon>
        <taxon>Pseudomonadati</taxon>
        <taxon>Bacteroidota</taxon>
        <taxon>Cytophagia</taxon>
        <taxon>Cytophagales</taxon>
        <taxon>Cytophagaceae</taxon>
        <taxon>Spirosoma</taxon>
    </lineage>
</organism>
<dbReference type="GO" id="GO:0032259">
    <property type="term" value="P:methylation"/>
    <property type="evidence" value="ECO:0007669"/>
    <property type="project" value="UniProtKB-KW"/>
</dbReference>
<dbReference type="OrthoDB" id="529208at2"/>
<name>A0A327NU01_9BACT</name>
<dbReference type="Gene3D" id="3.40.50.150">
    <property type="entry name" value="Vaccinia Virus protein VP39"/>
    <property type="match status" value="1"/>
</dbReference>
<dbReference type="EMBL" id="QLII01000001">
    <property type="protein sequence ID" value="RAI78043.1"/>
    <property type="molecule type" value="Genomic_DNA"/>
</dbReference>
<feature type="domain" description="Methyltransferase" evidence="3">
    <location>
        <begin position="53"/>
        <end position="150"/>
    </location>
</feature>
<dbReference type="Proteomes" id="UP000249016">
    <property type="component" value="Unassembled WGS sequence"/>
</dbReference>
<dbReference type="CDD" id="cd02440">
    <property type="entry name" value="AdoMet_MTases"/>
    <property type="match status" value="1"/>
</dbReference>
<dbReference type="Pfam" id="PF13649">
    <property type="entry name" value="Methyltransf_25"/>
    <property type="match status" value="1"/>
</dbReference>
<reference evidence="4 5" key="1">
    <citation type="submission" date="2018-06" db="EMBL/GenBank/DDBJ databases">
        <title>Spirosoma sp. HMF3257 Genome sequencing and assembly.</title>
        <authorList>
            <person name="Kang H."/>
            <person name="Cha I."/>
            <person name="Kim H."/>
            <person name="Kang J."/>
            <person name="Joh K."/>
        </authorList>
    </citation>
    <scope>NUCLEOTIDE SEQUENCE [LARGE SCALE GENOMIC DNA]</scope>
    <source>
        <strain evidence="4 5">HMF3257</strain>
    </source>
</reference>
<keyword evidence="2" id="KW-0808">Transferase</keyword>
<sequence length="271" mass="30990">MESHKAINANATIAFNKQSTVFDKIYAHNVIVDYKRERTRTHLEKQLTSKSKVLELNSGTGEDALYFAQKGHTVHATDISEGMLSQLGKKVTESGFSNFITYEQISFDNLRDLTNKGPYDAIFSNFGGLNCSNNLNEILDSFSDLLKPEGVVTLTIMPSFCLWEFLTILKGNYSLAFRRFFAKDGAKAHIEGVYFLCWYYSPSYITKRLKKDFNLVAIEGLCTVVPPSYFEKFPNKYPKLFKYLIKLEKTVKSIAPFNYIGDYFIITLKKK</sequence>
<dbReference type="InterPro" id="IPR041698">
    <property type="entry name" value="Methyltransf_25"/>
</dbReference>
<dbReference type="SUPFAM" id="SSF53335">
    <property type="entry name" value="S-adenosyl-L-methionine-dependent methyltransferases"/>
    <property type="match status" value="1"/>
</dbReference>